<dbReference type="EMBL" id="BAAAQM010000022">
    <property type="protein sequence ID" value="GAA1976313.1"/>
    <property type="molecule type" value="Genomic_DNA"/>
</dbReference>
<accession>A0ABN2RWP9</accession>
<comment type="caution">
    <text evidence="1">The sequence shown here is derived from an EMBL/GenBank/DDBJ whole genome shotgun (WGS) entry which is preliminary data.</text>
</comment>
<reference evidence="1 2" key="1">
    <citation type="journal article" date="2019" name="Int. J. Syst. Evol. Microbiol.">
        <title>The Global Catalogue of Microorganisms (GCM) 10K type strain sequencing project: providing services to taxonomists for standard genome sequencing and annotation.</title>
        <authorList>
            <consortium name="The Broad Institute Genomics Platform"/>
            <consortium name="The Broad Institute Genome Sequencing Center for Infectious Disease"/>
            <person name="Wu L."/>
            <person name="Ma J."/>
        </authorList>
    </citation>
    <scope>NUCLEOTIDE SEQUENCE [LARGE SCALE GENOMIC DNA]</scope>
    <source>
        <strain evidence="1 2">JCM 16013</strain>
    </source>
</reference>
<evidence type="ECO:0000313" key="2">
    <source>
        <dbReference type="Proteomes" id="UP001499854"/>
    </source>
</evidence>
<sequence>MDGTRVLVLHPPRGAFGWSVGRVFEHMLPEVRLERELGAEEAAGWLARVAPAREDDLMGVNP</sequence>
<gene>
    <name evidence="1" type="ORF">GCM10009838_40750</name>
</gene>
<name>A0ABN2RWP9_9ACTN</name>
<keyword evidence="2" id="KW-1185">Reference proteome</keyword>
<proteinExistence type="predicted"/>
<protein>
    <submittedName>
        <fullName evidence="1">Uncharacterized protein</fullName>
    </submittedName>
</protein>
<organism evidence="1 2">
    <name type="scientific">Catenulispora subtropica</name>
    <dbReference type="NCBI Taxonomy" id="450798"/>
    <lineage>
        <taxon>Bacteria</taxon>
        <taxon>Bacillati</taxon>
        <taxon>Actinomycetota</taxon>
        <taxon>Actinomycetes</taxon>
        <taxon>Catenulisporales</taxon>
        <taxon>Catenulisporaceae</taxon>
        <taxon>Catenulispora</taxon>
    </lineage>
</organism>
<dbReference type="RefSeq" id="WP_344658644.1">
    <property type="nucleotide sequence ID" value="NZ_BAAAQM010000022.1"/>
</dbReference>
<dbReference type="Proteomes" id="UP001499854">
    <property type="component" value="Unassembled WGS sequence"/>
</dbReference>
<evidence type="ECO:0000313" key="1">
    <source>
        <dbReference type="EMBL" id="GAA1976313.1"/>
    </source>
</evidence>